<dbReference type="OrthoDB" id="10225225at2759"/>
<dbReference type="EMBL" id="MRZV01001238">
    <property type="protein sequence ID" value="PIK39458.1"/>
    <property type="molecule type" value="Genomic_DNA"/>
</dbReference>
<evidence type="ECO:0000256" key="1">
    <source>
        <dbReference type="SAM" id="Phobius"/>
    </source>
</evidence>
<proteinExistence type="predicted"/>
<organism evidence="2 3">
    <name type="scientific">Stichopus japonicus</name>
    <name type="common">Sea cucumber</name>
    <dbReference type="NCBI Taxonomy" id="307972"/>
    <lineage>
        <taxon>Eukaryota</taxon>
        <taxon>Metazoa</taxon>
        <taxon>Echinodermata</taxon>
        <taxon>Eleutherozoa</taxon>
        <taxon>Echinozoa</taxon>
        <taxon>Holothuroidea</taxon>
        <taxon>Aspidochirotacea</taxon>
        <taxon>Aspidochirotida</taxon>
        <taxon>Stichopodidae</taxon>
        <taxon>Apostichopus</taxon>
    </lineage>
</organism>
<feature type="transmembrane region" description="Helical" evidence="1">
    <location>
        <begin position="7"/>
        <end position="24"/>
    </location>
</feature>
<evidence type="ECO:0000313" key="3">
    <source>
        <dbReference type="Proteomes" id="UP000230750"/>
    </source>
</evidence>
<dbReference type="AlphaFoldDB" id="A0A2G8JUP4"/>
<keyword evidence="3" id="KW-1185">Reference proteome</keyword>
<dbReference type="Proteomes" id="UP000230750">
    <property type="component" value="Unassembled WGS sequence"/>
</dbReference>
<protein>
    <submittedName>
        <fullName evidence="2">Uncharacterized protein</fullName>
    </submittedName>
</protein>
<keyword evidence="1" id="KW-0812">Transmembrane</keyword>
<evidence type="ECO:0000313" key="2">
    <source>
        <dbReference type="EMBL" id="PIK39458.1"/>
    </source>
</evidence>
<name>A0A2G8JUP4_STIJA</name>
<feature type="transmembrane region" description="Helical" evidence="1">
    <location>
        <begin position="44"/>
        <end position="68"/>
    </location>
</feature>
<reference evidence="2 3" key="1">
    <citation type="journal article" date="2017" name="PLoS Biol.">
        <title>The sea cucumber genome provides insights into morphological evolution and visceral regeneration.</title>
        <authorList>
            <person name="Zhang X."/>
            <person name="Sun L."/>
            <person name="Yuan J."/>
            <person name="Sun Y."/>
            <person name="Gao Y."/>
            <person name="Zhang L."/>
            <person name="Li S."/>
            <person name="Dai H."/>
            <person name="Hamel J.F."/>
            <person name="Liu C."/>
            <person name="Yu Y."/>
            <person name="Liu S."/>
            <person name="Lin W."/>
            <person name="Guo K."/>
            <person name="Jin S."/>
            <person name="Xu P."/>
            <person name="Storey K.B."/>
            <person name="Huan P."/>
            <person name="Zhang T."/>
            <person name="Zhou Y."/>
            <person name="Zhang J."/>
            <person name="Lin C."/>
            <person name="Li X."/>
            <person name="Xing L."/>
            <person name="Huo D."/>
            <person name="Sun M."/>
            <person name="Wang L."/>
            <person name="Mercier A."/>
            <person name="Li F."/>
            <person name="Yang H."/>
            <person name="Xiang J."/>
        </authorList>
    </citation>
    <scope>NUCLEOTIDE SEQUENCE [LARGE SCALE GENOMIC DNA]</scope>
    <source>
        <strain evidence="2">Shaxun</strain>
        <tissue evidence="2">Muscle</tissue>
    </source>
</reference>
<keyword evidence="1" id="KW-1133">Transmembrane helix</keyword>
<accession>A0A2G8JUP4</accession>
<comment type="caution">
    <text evidence="2">The sequence shown here is derived from an EMBL/GenBank/DDBJ whole genome shotgun (WGS) entry which is preliminary data.</text>
</comment>
<gene>
    <name evidence="2" type="ORF">BSL78_23699</name>
</gene>
<keyword evidence="1" id="KW-0472">Membrane</keyword>
<sequence length="216" mass="23979">MARKFSMIGHVVSAIFLNSIGLVTSQAMNDPPVADGGLNRHEELVVFACVAVVFVMSITIVLFLWYVVDRTRERISHFERHLPKVVDKFRQEVVIEAEENDHSGRVIMAGTTAAPTGEFQGVPPRDGPRVGRVRLTSYTRKQDVGIGTDFPENQVSAPIESDTVPVLRPNHEPARKCSTKAADGSDSTDFVYIEGEYIPKAFLSLERALRCTHMII</sequence>